<feature type="non-terminal residue" evidence="1">
    <location>
        <position position="1"/>
    </location>
</feature>
<protein>
    <submittedName>
        <fullName evidence="1">Uncharacterized protein</fullName>
    </submittedName>
</protein>
<dbReference type="EMBL" id="HACG01000566">
    <property type="protein sequence ID" value="CEK47431.1"/>
    <property type="molecule type" value="Transcribed_RNA"/>
</dbReference>
<evidence type="ECO:0000313" key="1">
    <source>
        <dbReference type="EMBL" id="CEK47431.1"/>
    </source>
</evidence>
<accession>A0A0B6XVB0</accession>
<proteinExistence type="predicted"/>
<sequence length="73" mass="8721">VSNSTLDLLNQHQAKEQVRLLERFWELRQLQQQQQQLFMQQQQNQLKALHDEQSKIHLFIANQQGAPWSKGLK</sequence>
<organism evidence="1">
    <name type="scientific">Arion vulgaris</name>
    <dbReference type="NCBI Taxonomy" id="1028688"/>
    <lineage>
        <taxon>Eukaryota</taxon>
        <taxon>Metazoa</taxon>
        <taxon>Spiralia</taxon>
        <taxon>Lophotrochozoa</taxon>
        <taxon>Mollusca</taxon>
        <taxon>Gastropoda</taxon>
        <taxon>Heterobranchia</taxon>
        <taxon>Euthyneura</taxon>
        <taxon>Panpulmonata</taxon>
        <taxon>Eupulmonata</taxon>
        <taxon>Stylommatophora</taxon>
        <taxon>Helicina</taxon>
        <taxon>Arionoidea</taxon>
        <taxon>Arionidae</taxon>
        <taxon>Arion</taxon>
    </lineage>
</organism>
<dbReference type="AlphaFoldDB" id="A0A0B6XVB0"/>
<name>A0A0B6XVB0_9EUPU</name>
<gene>
    <name evidence="1" type="primary">ORF1350</name>
</gene>
<reference evidence="1" key="1">
    <citation type="submission" date="2014-12" db="EMBL/GenBank/DDBJ databases">
        <title>Insight into the proteome of Arion vulgaris.</title>
        <authorList>
            <person name="Aradska J."/>
            <person name="Bulat T."/>
            <person name="Smidak R."/>
            <person name="Sarate P."/>
            <person name="Gangsoo J."/>
            <person name="Sialana F."/>
            <person name="Bilban M."/>
            <person name="Lubec G."/>
        </authorList>
    </citation>
    <scope>NUCLEOTIDE SEQUENCE</scope>
    <source>
        <tissue evidence="1">Skin</tissue>
    </source>
</reference>
<feature type="non-terminal residue" evidence="1">
    <location>
        <position position="73"/>
    </location>
</feature>